<reference evidence="11 12" key="1">
    <citation type="submission" date="2020-06" db="EMBL/GenBank/DDBJ databases">
        <authorList>
            <person name="Li R."/>
            <person name="Bekaert M."/>
        </authorList>
    </citation>
    <scope>NUCLEOTIDE SEQUENCE [LARGE SCALE GENOMIC DNA]</scope>
    <source>
        <strain evidence="12">wild</strain>
    </source>
</reference>
<accession>A0A6J8BE36</accession>
<evidence type="ECO:0000256" key="2">
    <source>
        <dbReference type="ARBA" id="ARBA00023015"/>
    </source>
</evidence>
<dbReference type="AlphaFoldDB" id="A0A6J8BE36"/>
<evidence type="ECO:0000313" key="11">
    <source>
        <dbReference type="EMBL" id="CAC5382082.1"/>
    </source>
</evidence>
<dbReference type="FunFam" id="1.20.5.170:FF:000010">
    <property type="entry name" value="Cyclic AMP-dependent transcription factor ATF-2"/>
    <property type="match status" value="1"/>
</dbReference>
<sequence>MRSQYFLNDANIIKMFVFPKEGEMDDDKPFVCIEHGCGQRFTNEDHLSVHMRKHEMSLALNPGISLSSTGISPSRMGGLILDQTPTPTKFLKNCEEIGLFQELNKNPFEEAFKKALDNDGDQGVPGIPLPGPSGNDNELNTPVPHIPRSLSEISPLTKIRRSTTEKLSLKPEPKTPDEDQEIIVTDKEVCFVTPFSRSQVVMSTTTLITAAHSTTQSPPKTTVAQLSMMPVVQQSQCTMQIFLQLPNGTTVPVQIPASIPSVPVIQAAQQQAKSNVISQTSLLQSPPQQSIASPQKSQTSLTKQKLKQAIQQQTLPSPSSRSNTQIIQVSPDGSISSSSSFAANISHNSPLSMEQSFLSDTASSPDTVDSTQGTSFSNKRMRGDDDDDPMDGRRKKFLERNRAAAARCRMKRKNWIMNLEKRGSDLQQNNNKLQGEITSLRTEVAQLKTLLLAHKDCPVTHAMQKQGLQFMTESEVVDDTPINLKQENNTAVTSFTHILPDQTYSTLSTIASSSGERTITIPTIIGNTVEHKTIRIVPAVMTQENLKPVRKK</sequence>
<feature type="compositionally biased region" description="Polar residues" evidence="8">
    <location>
        <begin position="353"/>
        <end position="378"/>
    </location>
</feature>
<dbReference type="InterPro" id="IPR046347">
    <property type="entry name" value="bZIP_sf"/>
</dbReference>
<dbReference type="PROSITE" id="PS00036">
    <property type="entry name" value="BZIP_BASIC"/>
    <property type="match status" value="1"/>
</dbReference>
<dbReference type="SMART" id="SM00355">
    <property type="entry name" value="ZnF_C2H2"/>
    <property type="match status" value="1"/>
</dbReference>
<evidence type="ECO:0000313" key="12">
    <source>
        <dbReference type="Proteomes" id="UP000507470"/>
    </source>
</evidence>
<dbReference type="InterPro" id="IPR051027">
    <property type="entry name" value="bZIP_transcription_factors"/>
</dbReference>
<evidence type="ECO:0000256" key="6">
    <source>
        <dbReference type="PROSITE-ProRule" id="PRU00042"/>
    </source>
</evidence>
<dbReference type="Gene3D" id="3.30.160.60">
    <property type="entry name" value="Classic Zinc Finger"/>
    <property type="match status" value="1"/>
</dbReference>
<evidence type="ECO:0000256" key="5">
    <source>
        <dbReference type="ARBA" id="ARBA00023242"/>
    </source>
</evidence>
<feature type="coiled-coil region" evidence="7">
    <location>
        <begin position="416"/>
        <end position="450"/>
    </location>
</feature>
<dbReference type="SUPFAM" id="SSF57667">
    <property type="entry name" value="beta-beta-alpha zinc fingers"/>
    <property type="match status" value="1"/>
</dbReference>
<keyword evidence="6" id="KW-0862">Zinc</keyword>
<feature type="compositionally biased region" description="Low complexity" evidence="8">
    <location>
        <begin position="278"/>
        <end position="298"/>
    </location>
</feature>
<keyword evidence="12" id="KW-1185">Reference proteome</keyword>
<dbReference type="InterPro" id="IPR004827">
    <property type="entry name" value="bZIP"/>
</dbReference>
<keyword evidence="6" id="KW-0479">Metal-binding</keyword>
<gene>
    <name evidence="11" type="ORF">MCOR_17943</name>
</gene>
<evidence type="ECO:0000256" key="4">
    <source>
        <dbReference type="ARBA" id="ARBA00023163"/>
    </source>
</evidence>
<dbReference type="PANTHER" id="PTHR19304">
    <property type="entry name" value="CYCLIC-AMP RESPONSE ELEMENT BINDING PROTEIN"/>
    <property type="match status" value="1"/>
</dbReference>
<protein>
    <submittedName>
        <fullName evidence="11">ATF2</fullName>
    </submittedName>
</protein>
<comment type="subcellular location">
    <subcellularLocation>
        <location evidence="1">Nucleus</location>
    </subcellularLocation>
</comment>
<dbReference type="Gene3D" id="1.20.5.170">
    <property type="match status" value="1"/>
</dbReference>
<dbReference type="Pfam" id="PF00170">
    <property type="entry name" value="bZIP_1"/>
    <property type="match status" value="1"/>
</dbReference>
<dbReference type="InterPro" id="IPR013087">
    <property type="entry name" value="Znf_C2H2_type"/>
</dbReference>
<feature type="domain" description="BZIP" evidence="10">
    <location>
        <begin position="391"/>
        <end position="454"/>
    </location>
</feature>
<evidence type="ECO:0000256" key="1">
    <source>
        <dbReference type="ARBA" id="ARBA00004123"/>
    </source>
</evidence>
<dbReference type="OrthoDB" id="295274at2759"/>
<dbReference type="GO" id="GO:0008270">
    <property type="term" value="F:zinc ion binding"/>
    <property type="evidence" value="ECO:0007669"/>
    <property type="project" value="UniProtKB-KW"/>
</dbReference>
<keyword evidence="7" id="KW-0175">Coiled coil</keyword>
<feature type="region of interest" description="Disordered" evidence="8">
    <location>
        <begin position="353"/>
        <end position="403"/>
    </location>
</feature>
<evidence type="ECO:0000259" key="9">
    <source>
        <dbReference type="PROSITE" id="PS50157"/>
    </source>
</evidence>
<name>A0A6J8BE36_MYTCO</name>
<dbReference type="PROSITE" id="PS50217">
    <property type="entry name" value="BZIP"/>
    <property type="match status" value="1"/>
</dbReference>
<evidence type="ECO:0000256" key="7">
    <source>
        <dbReference type="SAM" id="Coils"/>
    </source>
</evidence>
<proteinExistence type="predicted"/>
<dbReference type="PROSITE" id="PS00028">
    <property type="entry name" value="ZINC_FINGER_C2H2_1"/>
    <property type="match status" value="1"/>
</dbReference>
<dbReference type="EMBL" id="CACVKT020003176">
    <property type="protein sequence ID" value="CAC5382082.1"/>
    <property type="molecule type" value="Genomic_DNA"/>
</dbReference>
<dbReference type="SMART" id="SM00338">
    <property type="entry name" value="BRLZ"/>
    <property type="match status" value="1"/>
</dbReference>
<dbReference type="GO" id="GO:0003677">
    <property type="term" value="F:DNA binding"/>
    <property type="evidence" value="ECO:0007669"/>
    <property type="project" value="UniProtKB-KW"/>
</dbReference>
<dbReference type="GO" id="GO:0003700">
    <property type="term" value="F:DNA-binding transcription factor activity"/>
    <property type="evidence" value="ECO:0007669"/>
    <property type="project" value="InterPro"/>
</dbReference>
<feature type="region of interest" description="Disordered" evidence="8">
    <location>
        <begin position="278"/>
        <end position="341"/>
    </location>
</feature>
<keyword evidence="3" id="KW-0238">DNA-binding</keyword>
<evidence type="ECO:0000259" key="10">
    <source>
        <dbReference type="PROSITE" id="PS50217"/>
    </source>
</evidence>
<evidence type="ECO:0000256" key="8">
    <source>
        <dbReference type="SAM" id="MobiDB-lite"/>
    </source>
</evidence>
<keyword evidence="4" id="KW-0804">Transcription</keyword>
<keyword evidence="2" id="KW-0805">Transcription regulation</keyword>
<dbReference type="PROSITE" id="PS50157">
    <property type="entry name" value="ZINC_FINGER_C2H2_2"/>
    <property type="match status" value="1"/>
</dbReference>
<keyword evidence="6" id="KW-0863">Zinc-finger</keyword>
<dbReference type="Proteomes" id="UP000507470">
    <property type="component" value="Unassembled WGS sequence"/>
</dbReference>
<dbReference type="SUPFAM" id="SSF57959">
    <property type="entry name" value="Leucine zipper domain"/>
    <property type="match status" value="1"/>
</dbReference>
<evidence type="ECO:0000256" key="3">
    <source>
        <dbReference type="ARBA" id="ARBA00023125"/>
    </source>
</evidence>
<feature type="domain" description="C2H2-type" evidence="9">
    <location>
        <begin position="30"/>
        <end position="54"/>
    </location>
</feature>
<organism evidence="11 12">
    <name type="scientific">Mytilus coruscus</name>
    <name type="common">Sea mussel</name>
    <dbReference type="NCBI Taxonomy" id="42192"/>
    <lineage>
        <taxon>Eukaryota</taxon>
        <taxon>Metazoa</taxon>
        <taxon>Spiralia</taxon>
        <taxon>Lophotrochozoa</taxon>
        <taxon>Mollusca</taxon>
        <taxon>Bivalvia</taxon>
        <taxon>Autobranchia</taxon>
        <taxon>Pteriomorphia</taxon>
        <taxon>Mytilida</taxon>
        <taxon>Mytiloidea</taxon>
        <taxon>Mytilidae</taxon>
        <taxon>Mytilinae</taxon>
        <taxon>Mytilus</taxon>
    </lineage>
</organism>
<dbReference type="GO" id="GO:0005634">
    <property type="term" value="C:nucleus"/>
    <property type="evidence" value="ECO:0007669"/>
    <property type="project" value="UniProtKB-SubCell"/>
</dbReference>
<dbReference type="InterPro" id="IPR036236">
    <property type="entry name" value="Znf_C2H2_sf"/>
</dbReference>
<feature type="compositionally biased region" description="Polar residues" evidence="8">
    <location>
        <begin position="299"/>
        <end position="333"/>
    </location>
</feature>
<keyword evidence="5" id="KW-0539">Nucleus</keyword>